<dbReference type="AlphaFoldDB" id="A0A1I3UKL1"/>
<feature type="domain" description="Flagellar basal-body/hook protein C-terminal" evidence="5">
    <location>
        <begin position="229"/>
        <end position="274"/>
    </location>
</feature>
<dbReference type="Pfam" id="PF06429">
    <property type="entry name" value="Flg_bbr_C"/>
    <property type="match status" value="1"/>
</dbReference>
<dbReference type="InterPro" id="IPR053967">
    <property type="entry name" value="LlgE_F_G-like_D1"/>
</dbReference>
<dbReference type="GO" id="GO:0071978">
    <property type="term" value="P:bacterial-type flagellum-dependent swarming motility"/>
    <property type="evidence" value="ECO:0007669"/>
    <property type="project" value="TreeGrafter"/>
</dbReference>
<dbReference type="InterPro" id="IPR037925">
    <property type="entry name" value="FlgE/F/G-like"/>
</dbReference>
<keyword evidence="7" id="KW-0282">Flagellum</keyword>
<accession>A0A1I3UKL1</accession>
<dbReference type="Proteomes" id="UP000198915">
    <property type="component" value="Unassembled WGS sequence"/>
</dbReference>
<feature type="region of interest" description="Disordered" evidence="3">
    <location>
        <begin position="46"/>
        <end position="68"/>
    </location>
</feature>
<proteinExistence type="inferred from homology"/>
<evidence type="ECO:0000256" key="2">
    <source>
        <dbReference type="RuleBase" id="RU362116"/>
    </source>
</evidence>
<keyword evidence="2" id="KW-0975">Bacterial flagellum</keyword>
<name>A0A1I3UKL1_9BACL</name>
<keyword evidence="7" id="KW-0966">Cell projection</keyword>
<dbReference type="NCBIfam" id="TIGR03506">
    <property type="entry name" value="FlgEFG_subfam"/>
    <property type="match status" value="2"/>
</dbReference>
<dbReference type="SUPFAM" id="SSF117143">
    <property type="entry name" value="Flagellar hook protein flgE"/>
    <property type="match status" value="1"/>
</dbReference>
<evidence type="ECO:0000256" key="3">
    <source>
        <dbReference type="SAM" id="MobiDB-lite"/>
    </source>
</evidence>
<protein>
    <submittedName>
        <fullName evidence="7">Flagellar basal-body rod protein FlgG</fullName>
    </submittedName>
</protein>
<dbReference type="Pfam" id="PF00460">
    <property type="entry name" value="Flg_bb_rod"/>
    <property type="match status" value="1"/>
</dbReference>
<comment type="subcellular location">
    <subcellularLocation>
        <location evidence="2">Bacterial flagellum basal body</location>
    </subcellularLocation>
</comment>
<dbReference type="EMBL" id="FORT01000006">
    <property type="protein sequence ID" value="SFJ84034.1"/>
    <property type="molecule type" value="Genomic_DNA"/>
</dbReference>
<dbReference type="Pfam" id="PF22692">
    <property type="entry name" value="LlgE_F_G_D1"/>
    <property type="match status" value="1"/>
</dbReference>
<evidence type="ECO:0000259" key="5">
    <source>
        <dbReference type="Pfam" id="PF06429"/>
    </source>
</evidence>
<dbReference type="GO" id="GO:0009425">
    <property type="term" value="C:bacterial-type flagellum basal body"/>
    <property type="evidence" value="ECO:0007669"/>
    <property type="project" value="UniProtKB-SubCell"/>
</dbReference>
<dbReference type="InterPro" id="IPR020013">
    <property type="entry name" value="Flagellar_FlgE/F/G"/>
</dbReference>
<reference evidence="8" key="1">
    <citation type="submission" date="2016-10" db="EMBL/GenBank/DDBJ databases">
        <authorList>
            <person name="Varghese N."/>
            <person name="Submissions S."/>
        </authorList>
    </citation>
    <scope>NUCLEOTIDE SEQUENCE [LARGE SCALE GENOMIC DNA]</scope>
    <source>
        <strain evidence="8">OK042</strain>
    </source>
</reference>
<evidence type="ECO:0000259" key="6">
    <source>
        <dbReference type="Pfam" id="PF22692"/>
    </source>
</evidence>
<sequence>MQSLNISTAAMRGIQQALDNTSNNLSNLDTVGYKRRVASFSELLSDSMNEQPKVDEENRNSPPGLRVGSGARLGMIKLDMGQGNMKQTDVPTDLMIEGDGYFLVTKKIKDATGAIIEEQNRFTRDGSFKIQYNDDEGGYVLHTASGYTLTDNSGIPIVLPEPVRDIQISKDGMLTADGTEYAPIGLWKVDNPDQLQALGGNLYDAELASGAAPDSKYVNAIDEGIATLRQGALETSNVNMVEEMSQLVNIQRAYQLNSRAIGISDQMMGIANSIRSR</sequence>
<dbReference type="RefSeq" id="WP_092268247.1">
    <property type="nucleotide sequence ID" value="NZ_BJOE01000029.1"/>
</dbReference>
<keyword evidence="7" id="KW-0969">Cilium</keyword>
<evidence type="ECO:0000313" key="7">
    <source>
        <dbReference type="EMBL" id="SFJ84034.1"/>
    </source>
</evidence>
<evidence type="ECO:0000259" key="4">
    <source>
        <dbReference type="Pfam" id="PF00460"/>
    </source>
</evidence>
<evidence type="ECO:0000313" key="8">
    <source>
        <dbReference type="Proteomes" id="UP000198915"/>
    </source>
</evidence>
<dbReference type="PANTHER" id="PTHR30435">
    <property type="entry name" value="FLAGELLAR PROTEIN"/>
    <property type="match status" value="1"/>
</dbReference>
<feature type="domain" description="Flagellar hook protein FlgE/F/G-like D1" evidence="6">
    <location>
        <begin position="95"/>
        <end position="176"/>
    </location>
</feature>
<dbReference type="InterPro" id="IPR010930">
    <property type="entry name" value="Flg_bb/hook_C_dom"/>
</dbReference>
<dbReference type="InterPro" id="IPR001444">
    <property type="entry name" value="Flag_bb_rod_N"/>
</dbReference>
<comment type="similarity">
    <text evidence="1 2">Belongs to the flagella basal body rod proteins family.</text>
</comment>
<feature type="domain" description="Flagellar basal body rod protein N-terminal" evidence="4">
    <location>
        <begin position="4"/>
        <end position="34"/>
    </location>
</feature>
<organism evidence="7 8">
    <name type="scientific">Brevibacillus centrosporus</name>
    <dbReference type="NCBI Taxonomy" id="54910"/>
    <lineage>
        <taxon>Bacteria</taxon>
        <taxon>Bacillati</taxon>
        <taxon>Bacillota</taxon>
        <taxon>Bacilli</taxon>
        <taxon>Bacillales</taxon>
        <taxon>Paenibacillaceae</taxon>
        <taxon>Brevibacillus</taxon>
    </lineage>
</organism>
<evidence type="ECO:0000256" key="1">
    <source>
        <dbReference type="ARBA" id="ARBA00009677"/>
    </source>
</evidence>
<keyword evidence="8" id="KW-1185">Reference proteome</keyword>
<dbReference type="PANTHER" id="PTHR30435:SF19">
    <property type="entry name" value="FLAGELLAR BASAL-BODY ROD PROTEIN FLGG"/>
    <property type="match status" value="1"/>
</dbReference>
<gene>
    <name evidence="7" type="ORF">SAMN05518846_10630</name>
</gene>
<dbReference type="STRING" id="1884381.SAMN05518846_10630"/>